<evidence type="ECO:0000313" key="2">
    <source>
        <dbReference type="Proteomes" id="UP001059209"/>
    </source>
</evidence>
<accession>A0ABY5Y5J8</accession>
<reference evidence="1" key="1">
    <citation type="submission" date="2022-09" db="EMBL/GenBank/DDBJ databases">
        <title>Maribacter litopenaei sp. nov., isolated from the intestinal tract of the Pacific White Shrimp, Litopenaeus vannamei.</title>
        <authorList>
            <person name="Kim S.Y."/>
            <person name="Hwang C.Y."/>
        </authorList>
    </citation>
    <scope>NUCLEOTIDE SEQUENCE</scope>
    <source>
        <strain evidence="1">HL-LV01</strain>
    </source>
</reference>
<name>A0ABY5Y5J8_9FLAO</name>
<dbReference type="RefSeq" id="WP_260572143.1">
    <property type="nucleotide sequence ID" value="NZ_CP104205.1"/>
</dbReference>
<keyword evidence="2" id="KW-1185">Reference proteome</keyword>
<proteinExistence type="predicted"/>
<evidence type="ECO:0000313" key="1">
    <source>
        <dbReference type="EMBL" id="UWX54307.1"/>
    </source>
</evidence>
<organism evidence="1 2">
    <name type="scientific">Maribacter litopenaei</name>
    <dbReference type="NCBI Taxonomy" id="2976127"/>
    <lineage>
        <taxon>Bacteria</taxon>
        <taxon>Pseudomonadati</taxon>
        <taxon>Bacteroidota</taxon>
        <taxon>Flavobacteriia</taxon>
        <taxon>Flavobacteriales</taxon>
        <taxon>Flavobacteriaceae</taxon>
        <taxon>Maribacter</taxon>
    </lineage>
</organism>
<protein>
    <submittedName>
        <fullName evidence="1">Uncharacterized protein</fullName>
    </submittedName>
</protein>
<sequence>MDPYLLKSQMDASDAATVIMKNLNKEWIKRNDFFSRSAISFVSGLISVFETQIRGIR</sequence>
<dbReference type="EMBL" id="CP104205">
    <property type="protein sequence ID" value="UWX54307.1"/>
    <property type="molecule type" value="Genomic_DNA"/>
</dbReference>
<dbReference type="Proteomes" id="UP001059209">
    <property type="component" value="Chromosome"/>
</dbReference>
<gene>
    <name evidence="1" type="ORF">NYZ99_15315</name>
</gene>